<keyword evidence="4" id="KW-1185">Reference proteome</keyword>
<organism evidence="3 4">
    <name type="scientific">Achlya hypogyna</name>
    <name type="common">Oomycete</name>
    <name type="synonym">Protoachlya hypogyna</name>
    <dbReference type="NCBI Taxonomy" id="1202772"/>
    <lineage>
        <taxon>Eukaryota</taxon>
        <taxon>Sar</taxon>
        <taxon>Stramenopiles</taxon>
        <taxon>Oomycota</taxon>
        <taxon>Saprolegniomycetes</taxon>
        <taxon>Saprolegniales</taxon>
        <taxon>Achlyaceae</taxon>
        <taxon>Achlya</taxon>
    </lineage>
</organism>
<dbReference type="GO" id="GO:0004252">
    <property type="term" value="F:serine-type endopeptidase activity"/>
    <property type="evidence" value="ECO:0007669"/>
    <property type="project" value="UniProtKB-EC"/>
</dbReference>
<dbReference type="SUPFAM" id="SSF52743">
    <property type="entry name" value="Subtilisin-like"/>
    <property type="match status" value="1"/>
</dbReference>
<evidence type="ECO:0000256" key="1">
    <source>
        <dbReference type="ARBA" id="ARBA00023529"/>
    </source>
</evidence>
<dbReference type="EC" id="3.4.21.62" evidence="2"/>
<evidence type="ECO:0000256" key="2">
    <source>
        <dbReference type="ARBA" id="ARBA00023619"/>
    </source>
</evidence>
<dbReference type="STRING" id="1202772.A0A1V9ZM05"/>
<comment type="catalytic activity">
    <reaction evidence="1">
        <text>Hydrolysis of proteins with broad specificity for peptide bonds, and a preference for a large uncharged residue in P1. Hydrolyzes peptide amides.</text>
        <dbReference type="EC" id="3.4.21.62"/>
    </reaction>
</comment>
<name>A0A1V9ZM05_ACHHY</name>
<evidence type="ECO:0000313" key="4">
    <source>
        <dbReference type="Proteomes" id="UP000243579"/>
    </source>
</evidence>
<sequence length="71" mass="7534">MSSSPQFSPSEEIVPKHETLASQLLQLYPSYDGRGTVVAIFDTGVDPGAPGLQLTSDGKRKIIDVVDATAM</sequence>
<dbReference type="Gene3D" id="3.40.50.200">
    <property type="entry name" value="Peptidase S8/S53 domain"/>
    <property type="match status" value="1"/>
</dbReference>
<dbReference type="AlphaFoldDB" id="A0A1V9ZM05"/>
<dbReference type="InterPro" id="IPR036852">
    <property type="entry name" value="Peptidase_S8/S53_dom_sf"/>
</dbReference>
<protein>
    <recommendedName>
        <fullName evidence="2">subtilisin</fullName>
        <ecNumber evidence="2">3.4.21.62</ecNumber>
    </recommendedName>
</protein>
<dbReference type="Proteomes" id="UP000243579">
    <property type="component" value="Unassembled WGS sequence"/>
</dbReference>
<evidence type="ECO:0000313" key="3">
    <source>
        <dbReference type="EMBL" id="OQR99018.1"/>
    </source>
</evidence>
<dbReference type="OrthoDB" id="10256524at2759"/>
<proteinExistence type="predicted"/>
<comment type="caution">
    <text evidence="3">The sequence shown here is derived from an EMBL/GenBank/DDBJ whole genome shotgun (WGS) entry which is preliminary data.</text>
</comment>
<accession>A0A1V9ZM05</accession>
<dbReference type="GO" id="GO:0006508">
    <property type="term" value="P:proteolysis"/>
    <property type="evidence" value="ECO:0007669"/>
    <property type="project" value="InterPro"/>
</dbReference>
<dbReference type="EMBL" id="JNBR01000075">
    <property type="protein sequence ID" value="OQR99018.1"/>
    <property type="molecule type" value="Genomic_DNA"/>
</dbReference>
<gene>
    <name evidence="3" type="ORF">ACHHYP_20329</name>
</gene>
<reference evidence="3 4" key="1">
    <citation type="journal article" date="2014" name="Genome Biol. Evol.">
        <title>The secreted proteins of Achlya hypogyna and Thraustotheca clavata identify the ancestral oomycete secretome and reveal gene acquisitions by horizontal gene transfer.</title>
        <authorList>
            <person name="Misner I."/>
            <person name="Blouin N."/>
            <person name="Leonard G."/>
            <person name="Richards T.A."/>
            <person name="Lane C.E."/>
        </authorList>
    </citation>
    <scope>NUCLEOTIDE SEQUENCE [LARGE SCALE GENOMIC DNA]</scope>
    <source>
        <strain evidence="3 4">ATCC 48635</strain>
    </source>
</reference>